<comment type="caution">
    <text evidence="11">The sequence shown here is derived from an EMBL/GenBank/DDBJ whole genome shotgun (WGS) entry which is preliminary data.</text>
</comment>
<evidence type="ECO:0000256" key="7">
    <source>
        <dbReference type="ARBA" id="ARBA00022857"/>
    </source>
</evidence>
<dbReference type="CDD" id="cd06195">
    <property type="entry name" value="FNR1"/>
    <property type="match status" value="1"/>
</dbReference>
<dbReference type="InterPro" id="IPR017938">
    <property type="entry name" value="Riboflavin_synthase-like_b-brl"/>
</dbReference>
<dbReference type="InterPro" id="IPR039261">
    <property type="entry name" value="FNR_nucleotide-bd"/>
</dbReference>
<dbReference type="InterPro" id="IPR051930">
    <property type="entry name" value="FNR_type-1"/>
</dbReference>
<evidence type="ECO:0000256" key="9">
    <source>
        <dbReference type="ARBA" id="ARBA00047776"/>
    </source>
</evidence>
<reference evidence="12" key="1">
    <citation type="journal article" date="2019" name="Int. J. Syst. Evol. Microbiol.">
        <title>The Global Catalogue of Microorganisms (GCM) 10K type strain sequencing project: providing services to taxonomists for standard genome sequencing and annotation.</title>
        <authorList>
            <consortium name="The Broad Institute Genomics Platform"/>
            <consortium name="The Broad Institute Genome Sequencing Center for Infectious Disease"/>
            <person name="Wu L."/>
            <person name="Ma J."/>
        </authorList>
    </citation>
    <scope>NUCLEOTIDE SEQUENCE [LARGE SCALE GENOMIC DNA]</scope>
    <source>
        <strain evidence="12">CCUG 30340</strain>
    </source>
</reference>
<name>A0ABV9QUG1_9GAMM</name>
<dbReference type="InterPro" id="IPR008333">
    <property type="entry name" value="Cbr1-like_FAD-bd_dom"/>
</dbReference>
<dbReference type="EC" id="1.18.1.2" evidence="3"/>
<comment type="similarity">
    <text evidence="2">Belongs to the ferredoxin--NADP reductase type 1 family.</text>
</comment>
<dbReference type="GO" id="GO:0004324">
    <property type="term" value="F:ferredoxin-NADP+ reductase activity"/>
    <property type="evidence" value="ECO:0007669"/>
    <property type="project" value="UniProtKB-EC"/>
</dbReference>
<comment type="cofactor">
    <cofactor evidence="1">
        <name>FAD</name>
        <dbReference type="ChEBI" id="CHEBI:57692"/>
    </cofactor>
</comment>
<evidence type="ECO:0000256" key="6">
    <source>
        <dbReference type="ARBA" id="ARBA00022827"/>
    </source>
</evidence>
<dbReference type="PRINTS" id="PR00371">
    <property type="entry name" value="FPNCR"/>
</dbReference>
<dbReference type="Pfam" id="PF00970">
    <property type="entry name" value="FAD_binding_6"/>
    <property type="match status" value="1"/>
</dbReference>
<dbReference type="Proteomes" id="UP001595886">
    <property type="component" value="Unassembled WGS sequence"/>
</dbReference>
<dbReference type="RefSeq" id="WP_380020295.1">
    <property type="nucleotide sequence ID" value="NZ_JBHSHD010000007.1"/>
</dbReference>
<organism evidence="11 12">
    <name type="scientific">Dokdonella ginsengisoli</name>
    <dbReference type="NCBI Taxonomy" id="363846"/>
    <lineage>
        <taxon>Bacteria</taxon>
        <taxon>Pseudomonadati</taxon>
        <taxon>Pseudomonadota</taxon>
        <taxon>Gammaproteobacteria</taxon>
        <taxon>Lysobacterales</taxon>
        <taxon>Rhodanobacteraceae</taxon>
        <taxon>Dokdonella</taxon>
    </lineage>
</organism>
<dbReference type="Gene3D" id="3.40.50.80">
    <property type="entry name" value="Nucleotide-binding domain of ferredoxin-NADP reductase (FNR) module"/>
    <property type="match status" value="1"/>
</dbReference>
<dbReference type="Pfam" id="PF00175">
    <property type="entry name" value="NAD_binding_1"/>
    <property type="match status" value="1"/>
</dbReference>
<dbReference type="InterPro" id="IPR017927">
    <property type="entry name" value="FAD-bd_FR_type"/>
</dbReference>
<dbReference type="SUPFAM" id="SSF52343">
    <property type="entry name" value="Ferredoxin reductase-like, C-terminal NADP-linked domain"/>
    <property type="match status" value="1"/>
</dbReference>
<dbReference type="Gene3D" id="2.40.30.10">
    <property type="entry name" value="Translation factors"/>
    <property type="match status" value="1"/>
</dbReference>
<keyword evidence="12" id="KW-1185">Reference proteome</keyword>
<proteinExistence type="inferred from homology"/>
<evidence type="ECO:0000256" key="8">
    <source>
        <dbReference type="ARBA" id="ARBA00023002"/>
    </source>
</evidence>
<dbReference type="PANTHER" id="PTHR47878">
    <property type="entry name" value="OXIDOREDUCTASE FAD/NAD(P)-BINDING DOMAIN PROTEIN"/>
    <property type="match status" value="1"/>
</dbReference>
<evidence type="ECO:0000256" key="2">
    <source>
        <dbReference type="ARBA" id="ARBA00008312"/>
    </source>
</evidence>
<feature type="domain" description="FAD-binding FR-type" evidence="10">
    <location>
        <begin position="1"/>
        <end position="102"/>
    </location>
</feature>
<keyword evidence="7" id="KW-0521">NADP</keyword>
<comment type="catalytic activity">
    <reaction evidence="9">
        <text>2 reduced [2Fe-2S]-[ferredoxin] + NADP(+) + H(+) = 2 oxidized [2Fe-2S]-[ferredoxin] + NADPH</text>
        <dbReference type="Rhea" id="RHEA:20125"/>
        <dbReference type="Rhea" id="RHEA-COMP:10000"/>
        <dbReference type="Rhea" id="RHEA-COMP:10001"/>
        <dbReference type="ChEBI" id="CHEBI:15378"/>
        <dbReference type="ChEBI" id="CHEBI:33737"/>
        <dbReference type="ChEBI" id="CHEBI:33738"/>
        <dbReference type="ChEBI" id="CHEBI:57783"/>
        <dbReference type="ChEBI" id="CHEBI:58349"/>
        <dbReference type="EC" id="1.18.1.2"/>
    </reaction>
</comment>
<protein>
    <recommendedName>
        <fullName evidence="3">ferredoxin--NADP(+) reductase</fullName>
        <ecNumber evidence="3">1.18.1.2</ecNumber>
    </recommendedName>
</protein>
<evidence type="ECO:0000313" key="11">
    <source>
        <dbReference type="EMBL" id="MFC4820441.1"/>
    </source>
</evidence>
<dbReference type="InterPro" id="IPR033892">
    <property type="entry name" value="FNR_bac"/>
</dbReference>
<keyword evidence="6" id="KW-0274">FAD</keyword>
<dbReference type="InterPro" id="IPR001433">
    <property type="entry name" value="OxRdtase_FAD/NAD-bd"/>
</dbReference>
<dbReference type="SUPFAM" id="SSF63380">
    <property type="entry name" value="Riboflavin synthase domain-like"/>
    <property type="match status" value="1"/>
</dbReference>
<dbReference type="InterPro" id="IPR001709">
    <property type="entry name" value="Flavoprot_Pyr_Nucl_cyt_Rdtase"/>
</dbReference>
<evidence type="ECO:0000256" key="5">
    <source>
        <dbReference type="ARBA" id="ARBA00022741"/>
    </source>
</evidence>
<gene>
    <name evidence="11" type="ORF">ACFO6Q_08895</name>
</gene>
<keyword evidence="4" id="KW-0285">Flavoprotein</keyword>
<dbReference type="PRINTS" id="PR00410">
    <property type="entry name" value="PHEHYDRXLASE"/>
</dbReference>
<dbReference type="EMBL" id="JBHSHD010000007">
    <property type="protein sequence ID" value="MFC4820441.1"/>
    <property type="molecule type" value="Genomic_DNA"/>
</dbReference>
<evidence type="ECO:0000313" key="12">
    <source>
        <dbReference type="Proteomes" id="UP001595886"/>
    </source>
</evidence>
<keyword evidence="5" id="KW-0547">Nucleotide-binding</keyword>
<sequence>MTQHAVERVTHVHHWNDSLFSFRTTRDPGLRFTSGQFLMIGLPAEGRPLMRAYSIASPAWAEYLEFFSIKVENGQLTSRLQHLQVGDELLVSRKPTGTLVLHDLHPGRHLYLLGTGTGLAPFISLIQDPEVLEAYDRIVVAHGVREIGDLAYAQFIERELPQHEFLGELAREKLIYQPSVTRERFRTQGRITDLIADGRLAELSGLPPLHPARDRLMICGSPAMLADTRRLLDERGFAASPRSGHPGDYVFERAFVEK</sequence>
<evidence type="ECO:0000259" key="10">
    <source>
        <dbReference type="PROSITE" id="PS51384"/>
    </source>
</evidence>
<accession>A0ABV9QUG1</accession>
<evidence type="ECO:0000256" key="1">
    <source>
        <dbReference type="ARBA" id="ARBA00001974"/>
    </source>
</evidence>
<keyword evidence="8 11" id="KW-0560">Oxidoreductase</keyword>
<dbReference type="PANTHER" id="PTHR47878:SF1">
    <property type="entry name" value="FLAVODOXIN_FERREDOXIN--NADP REDUCTASE"/>
    <property type="match status" value="1"/>
</dbReference>
<evidence type="ECO:0000256" key="4">
    <source>
        <dbReference type="ARBA" id="ARBA00022630"/>
    </source>
</evidence>
<dbReference type="PROSITE" id="PS51384">
    <property type="entry name" value="FAD_FR"/>
    <property type="match status" value="1"/>
</dbReference>
<evidence type="ECO:0000256" key="3">
    <source>
        <dbReference type="ARBA" id="ARBA00013223"/>
    </source>
</evidence>